<comment type="caution">
    <text evidence="2">The sequence shown here is derived from an EMBL/GenBank/DDBJ whole genome shotgun (WGS) entry which is preliminary data.</text>
</comment>
<dbReference type="EMBL" id="JACHIO010000004">
    <property type="protein sequence ID" value="MBB5062856.1"/>
    <property type="molecule type" value="Genomic_DNA"/>
</dbReference>
<organism evidence="2 3">
    <name type="scientific">Granulicella mallensis</name>
    <dbReference type="NCBI Taxonomy" id="940614"/>
    <lineage>
        <taxon>Bacteria</taxon>
        <taxon>Pseudomonadati</taxon>
        <taxon>Acidobacteriota</taxon>
        <taxon>Terriglobia</taxon>
        <taxon>Terriglobales</taxon>
        <taxon>Acidobacteriaceae</taxon>
        <taxon>Granulicella</taxon>
    </lineage>
</organism>
<dbReference type="PANTHER" id="PTHR28037">
    <property type="entry name" value="ALCOHOL O-ACETYLTRANSFERASE 1-RELATED"/>
    <property type="match status" value="1"/>
</dbReference>
<evidence type="ECO:0000313" key="3">
    <source>
        <dbReference type="Proteomes" id="UP000584867"/>
    </source>
</evidence>
<dbReference type="Gene3D" id="3.30.559.10">
    <property type="entry name" value="Chloramphenicol acetyltransferase-like domain"/>
    <property type="match status" value="1"/>
</dbReference>
<reference evidence="2 3" key="1">
    <citation type="submission" date="2020-08" db="EMBL/GenBank/DDBJ databases">
        <title>Genomic Encyclopedia of Type Strains, Phase IV (KMG-V): Genome sequencing to study the core and pangenomes of soil and plant-associated prokaryotes.</title>
        <authorList>
            <person name="Whitman W."/>
        </authorList>
    </citation>
    <scope>NUCLEOTIDE SEQUENCE [LARGE SCALE GENOMIC DNA]</scope>
    <source>
        <strain evidence="2 3">X5P3</strain>
    </source>
</reference>
<dbReference type="Gene3D" id="3.30.559.30">
    <property type="entry name" value="Nonribosomal peptide synthetase, condensation domain"/>
    <property type="match status" value="1"/>
</dbReference>
<dbReference type="GO" id="GO:0003824">
    <property type="term" value="F:catalytic activity"/>
    <property type="evidence" value="ECO:0007669"/>
    <property type="project" value="InterPro"/>
</dbReference>
<dbReference type="InterPro" id="IPR001242">
    <property type="entry name" value="Condensation_dom"/>
</dbReference>
<dbReference type="AlphaFoldDB" id="A0A7W7ZMU7"/>
<name>A0A7W7ZMU7_9BACT</name>
<dbReference type="Pfam" id="PF00668">
    <property type="entry name" value="Condensation"/>
    <property type="match status" value="1"/>
</dbReference>
<sequence length="432" mass="49024">MKRKLSAIECMIDGNIVYMVRLEGTFLVDRLREALARVQRKHPALRMVLRKQKDGLYYEENCAPEVPLRIVPRIAEDDYKRESLTELETAFVEDRSLLRAVWLPAETESDLLLVTSHRICDGMSMLTIVREVLFALHSDEELVPYEPITAKVMIGDYEPPQPWKRKLIASLLNNGLRLLPASRRPLENKEYALEWGVGQALTDALKQRCKAEGVSIHAALVIALDRALLQVLGEKKLPGWIESPMDARRGRLASLKSDMLFFGGGSLKMRTGQASEEEFWAKGRSVHEEIRRMIDQEMEAIPGRYSFNELLRPVPHGRIQTMVQLGDALKVNGSWNRMALSNLGNVAVSDATAPFRVKDLRLYVHSFNFRLLGIVAYAFNGEMRFYYVGDEKCLSVEQANALKNEFMNQLQRQVAPLQEAAKEVLHMAGTTA</sequence>
<gene>
    <name evidence="2" type="ORF">HDF15_001193</name>
</gene>
<dbReference type="InterPro" id="IPR023213">
    <property type="entry name" value="CAT-like_dom_sf"/>
</dbReference>
<proteinExistence type="predicted"/>
<evidence type="ECO:0000313" key="2">
    <source>
        <dbReference type="EMBL" id="MBB5062856.1"/>
    </source>
</evidence>
<dbReference type="Proteomes" id="UP000584867">
    <property type="component" value="Unassembled WGS sequence"/>
</dbReference>
<feature type="domain" description="Condensation" evidence="1">
    <location>
        <begin position="17"/>
        <end position="132"/>
    </location>
</feature>
<dbReference type="RefSeq" id="WP_184253602.1">
    <property type="nucleotide sequence ID" value="NZ_JACHIO010000004.1"/>
</dbReference>
<evidence type="ECO:0000259" key="1">
    <source>
        <dbReference type="Pfam" id="PF00668"/>
    </source>
</evidence>
<accession>A0A7W7ZMU7</accession>
<dbReference type="SUPFAM" id="SSF52777">
    <property type="entry name" value="CoA-dependent acyltransferases"/>
    <property type="match status" value="2"/>
</dbReference>
<dbReference type="InterPro" id="IPR052058">
    <property type="entry name" value="Alcohol_O-acetyltransferase"/>
</dbReference>
<protein>
    <recommendedName>
        <fullName evidence="1">Condensation domain-containing protein</fullName>
    </recommendedName>
</protein>
<dbReference type="PANTHER" id="PTHR28037:SF1">
    <property type="entry name" value="ALCOHOL O-ACETYLTRANSFERASE 1-RELATED"/>
    <property type="match status" value="1"/>
</dbReference>